<gene>
    <name evidence="4" type="ORF">NIES267_73690</name>
</gene>
<dbReference type="PANTHER" id="PTHR43397">
    <property type="entry name" value="ERGOTHIONEINE BIOSYNTHESIS PROTEIN 1"/>
    <property type="match status" value="1"/>
</dbReference>
<reference evidence="4 5" key="1">
    <citation type="submission" date="2017-06" db="EMBL/GenBank/DDBJ databases">
        <title>Genome sequencing of cyanobaciteial culture collection at National Institute for Environmental Studies (NIES).</title>
        <authorList>
            <person name="Hirose Y."/>
            <person name="Shimura Y."/>
            <person name="Fujisawa T."/>
            <person name="Nakamura Y."/>
            <person name="Kawachi M."/>
        </authorList>
    </citation>
    <scope>NUCLEOTIDE SEQUENCE [LARGE SCALE GENOMIC DNA]</scope>
    <source>
        <strain evidence="4 5">NIES-267</strain>
        <plasmid evidence="5">Plasmid2 dna</plasmid>
    </source>
</reference>
<accession>A0A1Z4M320</accession>
<evidence type="ECO:0000313" key="5">
    <source>
        <dbReference type="Proteomes" id="UP000218418"/>
    </source>
</evidence>
<dbReference type="Proteomes" id="UP000218418">
    <property type="component" value="Plasmid plasmid2"/>
</dbReference>
<name>A0A1Z4M320_9CYAN</name>
<dbReference type="GO" id="GO:0008168">
    <property type="term" value="F:methyltransferase activity"/>
    <property type="evidence" value="ECO:0007669"/>
    <property type="project" value="UniProtKB-KW"/>
</dbReference>
<dbReference type="InterPro" id="IPR019257">
    <property type="entry name" value="MeTrfase_dom"/>
</dbReference>
<dbReference type="EMBL" id="AP018229">
    <property type="protein sequence ID" value="BAY87845.1"/>
    <property type="molecule type" value="Genomic_DNA"/>
</dbReference>
<dbReference type="CDD" id="cd02440">
    <property type="entry name" value="AdoMet_MTases"/>
    <property type="match status" value="1"/>
</dbReference>
<evidence type="ECO:0000256" key="2">
    <source>
        <dbReference type="ARBA" id="ARBA00022679"/>
    </source>
</evidence>
<keyword evidence="1" id="KW-0489">Methyltransferase</keyword>
<proteinExistence type="predicted"/>
<dbReference type="SUPFAM" id="SSF53335">
    <property type="entry name" value="S-adenosyl-L-methionine-dependent methyltransferases"/>
    <property type="match status" value="1"/>
</dbReference>
<keyword evidence="5" id="KW-1185">Reference proteome</keyword>
<feature type="domain" description="Histidine-specific methyltransferase SAM-dependent" evidence="3">
    <location>
        <begin position="104"/>
        <end position="393"/>
    </location>
</feature>
<evidence type="ECO:0000256" key="1">
    <source>
        <dbReference type="ARBA" id="ARBA00022603"/>
    </source>
</evidence>
<protein>
    <recommendedName>
        <fullName evidence="3">Histidine-specific methyltransferase SAM-dependent domain-containing protein</fullName>
    </recommendedName>
</protein>
<evidence type="ECO:0000259" key="3">
    <source>
        <dbReference type="Pfam" id="PF10017"/>
    </source>
</evidence>
<dbReference type="Gene3D" id="3.40.50.150">
    <property type="entry name" value="Vaccinia Virus protein VP39"/>
    <property type="match status" value="1"/>
</dbReference>
<keyword evidence="2" id="KW-0808">Transferase</keyword>
<dbReference type="PANTHER" id="PTHR43397:SF1">
    <property type="entry name" value="ERGOTHIONEINE BIOSYNTHESIS PROTEIN 1"/>
    <property type="match status" value="1"/>
</dbReference>
<dbReference type="Pfam" id="PF10017">
    <property type="entry name" value="Methyltransf_33"/>
    <property type="match status" value="1"/>
</dbReference>
<dbReference type="AlphaFoldDB" id="A0A1Z4M320"/>
<evidence type="ECO:0000313" key="4">
    <source>
        <dbReference type="EMBL" id="BAY87845.1"/>
    </source>
</evidence>
<dbReference type="OrthoDB" id="504626at2"/>
<keyword evidence="4" id="KW-0614">Plasmid</keyword>
<dbReference type="InterPro" id="IPR029063">
    <property type="entry name" value="SAM-dependent_MTases_sf"/>
</dbReference>
<geneLocation type="plasmid" evidence="5">
    <name>Plasmid2 dna</name>
</geneLocation>
<sequence>MKKNMNNYYNTKTEIAYLFGVSEGTVRNWIKRTINKELNLDLADIDGDLKIIKNTHNDSLINKLIKNGRKYRQLDLKEERKVSSKLEKLLSYNQTLTLINSIEVNKEVPLKFAYLGEGADIWNKFYLSTKKGDVYSSNNSDVFLLDKQYPIIIEHFAPNQKINVVDLGSGNGYPVTEILKKLKSENKLNSYVAIDISQKILDITKKNIEKVNLGVPIHTFIADFESQSLQDILYSIKHNEQDQNIPNLILMLGSTLPNIEPQIQPLLNIKAGMTVEDYLITSNAYDKPETRTSFPAFEFEDGKELILQIPKLLGLNNENCKTEKIYNQKKGLKEFNLVLQKDLQITFPKLNKTIKLYINDRINVWKYRRDTFELINKKCKDAELVQHFTVRNPHMNQIMYMVGIV</sequence>
<dbReference type="InterPro" id="IPR051128">
    <property type="entry name" value="EgtD_Methyltrsf_superfamily"/>
</dbReference>
<dbReference type="GO" id="GO:0032259">
    <property type="term" value="P:methylation"/>
    <property type="evidence" value="ECO:0007669"/>
    <property type="project" value="UniProtKB-KW"/>
</dbReference>
<organism evidence="4 5">
    <name type="scientific">Calothrix parasitica NIES-267</name>
    <dbReference type="NCBI Taxonomy" id="1973488"/>
    <lineage>
        <taxon>Bacteria</taxon>
        <taxon>Bacillati</taxon>
        <taxon>Cyanobacteriota</taxon>
        <taxon>Cyanophyceae</taxon>
        <taxon>Nostocales</taxon>
        <taxon>Calotrichaceae</taxon>
        <taxon>Calothrix</taxon>
    </lineage>
</organism>